<dbReference type="EMBL" id="JAIQCV010000012">
    <property type="protein sequence ID" value="KAH1038571.1"/>
    <property type="molecule type" value="Genomic_DNA"/>
</dbReference>
<accession>A0A9D3UDD0</accession>
<proteinExistence type="predicted"/>
<protein>
    <submittedName>
        <fullName evidence="1">Uncharacterized protein</fullName>
    </submittedName>
</protein>
<evidence type="ECO:0000313" key="1">
    <source>
        <dbReference type="EMBL" id="KAH1038571.1"/>
    </source>
</evidence>
<dbReference type="AlphaFoldDB" id="A0A9D3UDD0"/>
<keyword evidence="2" id="KW-1185">Reference proteome</keyword>
<sequence length="63" mass="7180">MGMPLWVANWPCKWPIFVHTDRDTGVCLSCMRHTVKVHGFVSPGVAIRIKSRCSTRPHARAYD</sequence>
<reference evidence="1 2" key="1">
    <citation type="journal article" date="2021" name="Plant Biotechnol. J.">
        <title>Multi-omics assisted identification of the key and species-specific regulatory components of drought-tolerant mechanisms in Gossypium stocksii.</title>
        <authorList>
            <person name="Yu D."/>
            <person name="Ke L."/>
            <person name="Zhang D."/>
            <person name="Wu Y."/>
            <person name="Sun Y."/>
            <person name="Mei J."/>
            <person name="Sun J."/>
            <person name="Sun Y."/>
        </authorList>
    </citation>
    <scope>NUCLEOTIDE SEQUENCE [LARGE SCALE GENOMIC DNA]</scope>
    <source>
        <strain evidence="2">cv. E1</strain>
        <tissue evidence="1">Leaf</tissue>
    </source>
</reference>
<dbReference type="Proteomes" id="UP000828251">
    <property type="component" value="Unassembled WGS sequence"/>
</dbReference>
<comment type="caution">
    <text evidence="1">The sequence shown here is derived from an EMBL/GenBank/DDBJ whole genome shotgun (WGS) entry which is preliminary data.</text>
</comment>
<gene>
    <name evidence="1" type="ORF">J1N35_040314</name>
</gene>
<name>A0A9D3UDD0_9ROSI</name>
<organism evidence="1 2">
    <name type="scientific">Gossypium stocksii</name>
    <dbReference type="NCBI Taxonomy" id="47602"/>
    <lineage>
        <taxon>Eukaryota</taxon>
        <taxon>Viridiplantae</taxon>
        <taxon>Streptophyta</taxon>
        <taxon>Embryophyta</taxon>
        <taxon>Tracheophyta</taxon>
        <taxon>Spermatophyta</taxon>
        <taxon>Magnoliopsida</taxon>
        <taxon>eudicotyledons</taxon>
        <taxon>Gunneridae</taxon>
        <taxon>Pentapetalae</taxon>
        <taxon>rosids</taxon>
        <taxon>malvids</taxon>
        <taxon>Malvales</taxon>
        <taxon>Malvaceae</taxon>
        <taxon>Malvoideae</taxon>
        <taxon>Gossypium</taxon>
    </lineage>
</organism>
<evidence type="ECO:0000313" key="2">
    <source>
        <dbReference type="Proteomes" id="UP000828251"/>
    </source>
</evidence>